<evidence type="ECO:0000313" key="1">
    <source>
        <dbReference type="EMBL" id="TQL52422.1"/>
    </source>
</evidence>
<accession>A0A542YWG5</accession>
<dbReference type="RefSeq" id="WP_141786299.1">
    <property type="nucleotide sequence ID" value="NZ_BAAAIK010000001.1"/>
</dbReference>
<sequence length="76" mass="8766">MRDDQPHLPRWARALARRVLDRAAQEAADAMQTWGPVPDASPEQVSRARLELVELLVDLGRPEEAREVARRYRPRP</sequence>
<organism evidence="1 2">
    <name type="scientific">Ornithinicoccus hortensis</name>
    <dbReference type="NCBI Taxonomy" id="82346"/>
    <lineage>
        <taxon>Bacteria</taxon>
        <taxon>Bacillati</taxon>
        <taxon>Actinomycetota</taxon>
        <taxon>Actinomycetes</taxon>
        <taxon>Micrococcales</taxon>
        <taxon>Intrasporangiaceae</taxon>
        <taxon>Ornithinicoccus</taxon>
    </lineage>
</organism>
<proteinExistence type="predicted"/>
<protein>
    <submittedName>
        <fullName evidence="1">Uncharacterized protein</fullName>
    </submittedName>
</protein>
<name>A0A542YWG5_9MICO</name>
<dbReference type="EMBL" id="VFOP01000001">
    <property type="protein sequence ID" value="TQL52422.1"/>
    <property type="molecule type" value="Genomic_DNA"/>
</dbReference>
<dbReference type="Proteomes" id="UP000319516">
    <property type="component" value="Unassembled WGS sequence"/>
</dbReference>
<dbReference type="AlphaFoldDB" id="A0A542YWG5"/>
<evidence type="ECO:0000313" key="2">
    <source>
        <dbReference type="Proteomes" id="UP000319516"/>
    </source>
</evidence>
<keyword evidence="2" id="KW-1185">Reference proteome</keyword>
<gene>
    <name evidence="1" type="ORF">FB467_3608</name>
</gene>
<comment type="caution">
    <text evidence="1">The sequence shown here is derived from an EMBL/GenBank/DDBJ whole genome shotgun (WGS) entry which is preliminary data.</text>
</comment>
<reference evidence="1 2" key="1">
    <citation type="submission" date="2019-06" db="EMBL/GenBank/DDBJ databases">
        <title>Sequencing the genomes of 1000 actinobacteria strains.</title>
        <authorList>
            <person name="Klenk H.-P."/>
        </authorList>
    </citation>
    <scope>NUCLEOTIDE SEQUENCE [LARGE SCALE GENOMIC DNA]</scope>
    <source>
        <strain evidence="1 2">DSM 12335</strain>
    </source>
</reference>